<dbReference type="GO" id="GO:0046872">
    <property type="term" value="F:metal ion binding"/>
    <property type="evidence" value="ECO:0007669"/>
    <property type="project" value="UniProtKB-KW"/>
</dbReference>
<feature type="domain" description="DyP dimeric alpha+beta barrel" evidence="11">
    <location>
        <begin position="60"/>
        <end position="208"/>
    </location>
</feature>
<evidence type="ECO:0000256" key="6">
    <source>
        <dbReference type="ARBA" id="ARBA00023002"/>
    </source>
</evidence>
<name>A0A8H5FYJ6_9AGAR</name>
<dbReference type="Pfam" id="PF21105">
    <property type="entry name" value="DyP_N"/>
    <property type="match status" value="1"/>
</dbReference>
<sequence length="507" mass="54488">MKVSYIAVVIGLAVQSALAVSKFQPRRTSSMFISPPALPDLPSPQDARTASAGDGLILDDIQSDILIGMRKRTEMFFFFSVDDPTTFKSKLSSDIKSLITNTNQVLSVSTQPITAVNIAFSQTGLNALGVTDDLGDPGFKNGQFAVAAKLGDAGTDNWVPGFKGTNIHGVFLLASDTVDNVNDELANVQNILGSSISEVYRLTGSARPGDQTGHEHFGFMDGISQPAVQGFTRNVLNGQAVVAPGEILVGETGDNVDRPAWAIGGSFLAFRQVQQMVPEFSKFVADNALSVPGLTQQENEDLFGARLFGRWKSGAPIDLAPLHDDIDLAHDINRNNNFTYQHPESAGFDFNTNQTNCPFSAHLRKVRPRADLGDENTGHHIMRSGITYGPEVTDAEASAQQSSTDPDLQRGLAFISYQSNIAQGFEFIQEKWVNNANFIFGKSTPPGVDPIIGRVPNTAAETPRDVSGTDPLDQAKVFSLDVEFVVSRGGEYFFSPPISALSGVLAA</sequence>
<feature type="chain" id="PRO_5034995737" evidence="9">
    <location>
        <begin position="20"/>
        <end position="507"/>
    </location>
</feature>
<feature type="domain" description="Dyp-type peroxidase C-terminal" evidence="10">
    <location>
        <begin position="217"/>
        <end position="434"/>
    </location>
</feature>
<evidence type="ECO:0000256" key="5">
    <source>
        <dbReference type="ARBA" id="ARBA00022729"/>
    </source>
</evidence>
<keyword evidence="3" id="KW-0349">Heme</keyword>
<dbReference type="InterPro" id="IPR048328">
    <property type="entry name" value="Dyp_perox_C"/>
</dbReference>
<evidence type="ECO:0000256" key="8">
    <source>
        <dbReference type="ARBA" id="ARBA00025737"/>
    </source>
</evidence>
<gene>
    <name evidence="12" type="ORF">D9758_008649</name>
</gene>
<evidence type="ECO:0000256" key="4">
    <source>
        <dbReference type="ARBA" id="ARBA00022723"/>
    </source>
</evidence>
<evidence type="ECO:0000256" key="3">
    <source>
        <dbReference type="ARBA" id="ARBA00022617"/>
    </source>
</evidence>
<dbReference type="SUPFAM" id="SSF54909">
    <property type="entry name" value="Dimeric alpha+beta barrel"/>
    <property type="match status" value="1"/>
</dbReference>
<evidence type="ECO:0000313" key="12">
    <source>
        <dbReference type="EMBL" id="KAF5353669.1"/>
    </source>
</evidence>
<evidence type="ECO:0000259" key="10">
    <source>
        <dbReference type="Pfam" id="PF20628"/>
    </source>
</evidence>
<evidence type="ECO:0000259" key="11">
    <source>
        <dbReference type="Pfam" id="PF21105"/>
    </source>
</evidence>
<comment type="similarity">
    <text evidence="8">Belongs to the DyP-type peroxidase family.</text>
</comment>
<keyword evidence="13" id="KW-1185">Reference proteome</keyword>
<keyword evidence="4" id="KW-0479">Metal-binding</keyword>
<organism evidence="12 13">
    <name type="scientific">Tetrapyrgos nigripes</name>
    <dbReference type="NCBI Taxonomy" id="182062"/>
    <lineage>
        <taxon>Eukaryota</taxon>
        <taxon>Fungi</taxon>
        <taxon>Dikarya</taxon>
        <taxon>Basidiomycota</taxon>
        <taxon>Agaricomycotina</taxon>
        <taxon>Agaricomycetes</taxon>
        <taxon>Agaricomycetidae</taxon>
        <taxon>Agaricales</taxon>
        <taxon>Marasmiineae</taxon>
        <taxon>Marasmiaceae</taxon>
        <taxon>Tetrapyrgos</taxon>
    </lineage>
</organism>
<evidence type="ECO:0000256" key="1">
    <source>
        <dbReference type="ARBA" id="ARBA00001970"/>
    </source>
</evidence>
<dbReference type="InterPro" id="IPR006314">
    <property type="entry name" value="Dyp_peroxidase"/>
</dbReference>
<dbReference type="NCBIfam" id="TIGR01413">
    <property type="entry name" value="Dyp_perox_fam"/>
    <property type="match status" value="1"/>
</dbReference>
<dbReference type="InterPro" id="IPR049509">
    <property type="entry name" value="DyP_N"/>
</dbReference>
<evidence type="ECO:0000256" key="7">
    <source>
        <dbReference type="ARBA" id="ARBA00023004"/>
    </source>
</evidence>
<dbReference type="OrthoDB" id="3207336at2759"/>
<dbReference type="PANTHER" id="PTHR30521:SF4">
    <property type="entry name" value="DEFERROCHELATASE"/>
    <property type="match status" value="1"/>
</dbReference>
<evidence type="ECO:0000256" key="9">
    <source>
        <dbReference type="SAM" id="SignalP"/>
    </source>
</evidence>
<reference evidence="12 13" key="1">
    <citation type="journal article" date="2020" name="ISME J.">
        <title>Uncovering the hidden diversity of litter-decomposition mechanisms in mushroom-forming fungi.</title>
        <authorList>
            <person name="Floudas D."/>
            <person name="Bentzer J."/>
            <person name="Ahren D."/>
            <person name="Johansson T."/>
            <person name="Persson P."/>
            <person name="Tunlid A."/>
        </authorList>
    </citation>
    <scope>NUCLEOTIDE SEQUENCE [LARGE SCALE GENOMIC DNA]</scope>
    <source>
        <strain evidence="12 13">CBS 291.85</strain>
    </source>
</reference>
<comment type="cofactor">
    <cofactor evidence="1">
        <name>heme b</name>
        <dbReference type="ChEBI" id="CHEBI:60344"/>
    </cofactor>
</comment>
<evidence type="ECO:0000256" key="2">
    <source>
        <dbReference type="ARBA" id="ARBA00022559"/>
    </source>
</evidence>
<dbReference type="AlphaFoldDB" id="A0A8H5FYJ6"/>
<dbReference type="GO" id="GO:0004601">
    <property type="term" value="F:peroxidase activity"/>
    <property type="evidence" value="ECO:0007669"/>
    <property type="project" value="UniProtKB-KW"/>
</dbReference>
<keyword evidence="7" id="KW-0408">Iron</keyword>
<keyword evidence="2" id="KW-0575">Peroxidase</keyword>
<dbReference type="GO" id="GO:0020037">
    <property type="term" value="F:heme binding"/>
    <property type="evidence" value="ECO:0007669"/>
    <property type="project" value="InterPro"/>
</dbReference>
<dbReference type="InterPro" id="IPR011008">
    <property type="entry name" value="Dimeric_a/b-barrel"/>
</dbReference>
<keyword evidence="5 9" id="KW-0732">Signal</keyword>
<proteinExistence type="inferred from homology"/>
<dbReference type="GO" id="GO:0005829">
    <property type="term" value="C:cytosol"/>
    <property type="evidence" value="ECO:0007669"/>
    <property type="project" value="TreeGrafter"/>
</dbReference>
<protein>
    <submittedName>
        <fullName evidence="12">Uncharacterized protein</fullName>
    </submittedName>
</protein>
<comment type="caution">
    <text evidence="12">The sequence shown here is derived from an EMBL/GenBank/DDBJ whole genome shotgun (WGS) entry which is preliminary data.</text>
</comment>
<dbReference type="EMBL" id="JAACJM010000062">
    <property type="protein sequence ID" value="KAF5353669.1"/>
    <property type="molecule type" value="Genomic_DNA"/>
</dbReference>
<accession>A0A8H5FYJ6</accession>
<dbReference type="PROSITE" id="PS51404">
    <property type="entry name" value="DYP_PEROXIDASE"/>
    <property type="match status" value="1"/>
</dbReference>
<dbReference type="Pfam" id="PF20628">
    <property type="entry name" value="Dyp_perox_C"/>
    <property type="match status" value="1"/>
</dbReference>
<evidence type="ECO:0000313" key="13">
    <source>
        <dbReference type="Proteomes" id="UP000559256"/>
    </source>
</evidence>
<dbReference type="PANTHER" id="PTHR30521">
    <property type="entry name" value="DEFERROCHELATASE/PEROXIDASE"/>
    <property type="match status" value="1"/>
</dbReference>
<feature type="signal peptide" evidence="9">
    <location>
        <begin position="1"/>
        <end position="19"/>
    </location>
</feature>
<dbReference type="Proteomes" id="UP000559256">
    <property type="component" value="Unassembled WGS sequence"/>
</dbReference>
<keyword evidence="6" id="KW-0560">Oxidoreductase</keyword>